<gene>
    <name evidence="1" type="ORF">BN13_620003</name>
</gene>
<name>A0A077MFY8_9MICO</name>
<dbReference type="GO" id="GO:0005524">
    <property type="term" value="F:ATP binding"/>
    <property type="evidence" value="ECO:0007669"/>
    <property type="project" value="TreeGrafter"/>
</dbReference>
<dbReference type="PANTHER" id="PTHR43384:SF11">
    <property type="entry name" value="SEPTUM SITE DETERMINING PROTEIN"/>
    <property type="match status" value="1"/>
</dbReference>
<dbReference type="Proteomes" id="UP000035720">
    <property type="component" value="Unassembled WGS sequence"/>
</dbReference>
<evidence type="ECO:0000313" key="2">
    <source>
        <dbReference type="Proteomes" id="UP000035720"/>
    </source>
</evidence>
<protein>
    <submittedName>
        <fullName evidence="1">Uncharacterized protein</fullName>
    </submittedName>
</protein>
<reference evidence="1 2" key="1">
    <citation type="journal article" date="2013" name="ISME J.">
        <title>A metabolic model for members of the genus Tetrasphaera involved in enhanced biological phosphorus removal.</title>
        <authorList>
            <person name="Kristiansen R."/>
            <person name="Nguyen H.T.T."/>
            <person name="Saunders A.M."/>
            <person name="Nielsen J.L."/>
            <person name="Wimmer R."/>
            <person name="Le V.Q."/>
            <person name="McIlroy S.J."/>
            <person name="Petrovski S."/>
            <person name="Seviour R.J."/>
            <person name="Calteau A."/>
            <person name="Nielsen K.L."/>
            <person name="Nielsen P.H."/>
        </authorList>
    </citation>
    <scope>NUCLEOTIDE SEQUENCE [LARGE SCALE GENOMIC DNA]</scope>
    <source>
        <strain evidence="1 2">Ben 74</strain>
    </source>
</reference>
<organism evidence="1 2">
    <name type="scientific">Nostocoides jenkinsii Ben 74</name>
    <dbReference type="NCBI Taxonomy" id="1193518"/>
    <lineage>
        <taxon>Bacteria</taxon>
        <taxon>Bacillati</taxon>
        <taxon>Actinomycetota</taxon>
        <taxon>Actinomycetes</taxon>
        <taxon>Micrococcales</taxon>
        <taxon>Intrasporangiaceae</taxon>
        <taxon>Nostocoides</taxon>
    </lineage>
</organism>
<dbReference type="GO" id="GO:0009898">
    <property type="term" value="C:cytoplasmic side of plasma membrane"/>
    <property type="evidence" value="ECO:0007669"/>
    <property type="project" value="TreeGrafter"/>
</dbReference>
<dbReference type="InterPro" id="IPR050625">
    <property type="entry name" value="ParA/MinD_ATPase"/>
</dbReference>
<accession>A0A077MFY8</accession>
<keyword evidence="2" id="KW-1185">Reference proteome</keyword>
<dbReference type="GO" id="GO:0005829">
    <property type="term" value="C:cytosol"/>
    <property type="evidence" value="ECO:0007669"/>
    <property type="project" value="TreeGrafter"/>
</dbReference>
<dbReference type="AlphaFoldDB" id="A0A077MFY8"/>
<evidence type="ECO:0000313" key="1">
    <source>
        <dbReference type="EMBL" id="CCI54202.1"/>
    </source>
</evidence>
<comment type="caution">
    <text evidence="1">The sequence shown here is derived from an EMBL/GenBank/DDBJ whole genome shotgun (WGS) entry which is preliminary data.</text>
</comment>
<dbReference type="OrthoDB" id="3252838at2"/>
<dbReference type="SUPFAM" id="SSF52540">
    <property type="entry name" value="P-loop containing nucleoside triphosphate hydrolases"/>
    <property type="match status" value="1"/>
</dbReference>
<proteinExistence type="predicted"/>
<dbReference type="STRING" id="1193518.BN13_620003"/>
<dbReference type="GO" id="GO:0051782">
    <property type="term" value="P:negative regulation of cell division"/>
    <property type="evidence" value="ECO:0007669"/>
    <property type="project" value="TreeGrafter"/>
</dbReference>
<dbReference type="Gene3D" id="3.40.50.300">
    <property type="entry name" value="P-loop containing nucleotide triphosphate hydrolases"/>
    <property type="match status" value="1"/>
</dbReference>
<sequence length="235" mass="23554">MAIFGITSASGGLGVSTLTCALGAAVVRQGGTAVVVDGTVMHGGLHVTAGVEHEPGYRWRDLVEVDGPVDGERLLGHLPVAAGVAVLSAGRATGAPDGVLDEDVPPAAFTGVVRSLGRVCDLVVIDWGRSWPLAGVGEAWLIVAGLSPSGLADVAAAVRHREVAGCAGVVTRGRRPDSGLAAALAGHVGLPLLGELADDRTVARAVERGDLPGERSRGPLARVADALATALVEAV</sequence>
<dbReference type="EMBL" id="CAJC01000175">
    <property type="protein sequence ID" value="CCI54202.1"/>
    <property type="molecule type" value="Genomic_DNA"/>
</dbReference>
<dbReference type="InterPro" id="IPR027417">
    <property type="entry name" value="P-loop_NTPase"/>
</dbReference>
<dbReference type="RefSeq" id="WP_048546645.1">
    <property type="nucleotide sequence ID" value="NZ_HF571038.1"/>
</dbReference>
<dbReference type="PANTHER" id="PTHR43384">
    <property type="entry name" value="SEPTUM SITE-DETERMINING PROTEIN MIND HOMOLOG, CHLOROPLASTIC-RELATED"/>
    <property type="match status" value="1"/>
</dbReference>
<dbReference type="GO" id="GO:0016887">
    <property type="term" value="F:ATP hydrolysis activity"/>
    <property type="evidence" value="ECO:0007669"/>
    <property type="project" value="TreeGrafter"/>
</dbReference>